<keyword evidence="11" id="KW-0282">Flagellum</keyword>
<evidence type="ECO:0000256" key="8">
    <source>
        <dbReference type="ARBA" id="ARBA00025044"/>
    </source>
</evidence>
<keyword evidence="11" id="KW-0966">Cell projection</keyword>
<feature type="compositionally biased region" description="Low complexity" evidence="9">
    <location>
        <begin position="186"/>
        <end position="203"/>
    </location>
</feature>
<keyword evidence="7" id="KW-0472">Membrane</keyword>
<dbReference type="InterPro" id="IPR001543">
    <property type="entry name" value="FliN-like_C"/>
</dbReference>
<dbReference type="EMBL" id="PDKO01000006">
    <property type="protein sequence ID" value="RXJ62817.1"/>
    <property type="molecule type" value="Genomic_DNA"/>
</dbReference>
<evidence type="ECO:0000256" key="6">
    <source>
        <dbReference type="ARBA" id="ARBA00022779"/>
    </source>
</evidence>
<dbReference type="InterPro" id="IPR051469">
    <property type="entry name" value="FliN/MopA/SpaO"/>
</dbReference>
<evidence type="ECO:0000256" key="5">
    <source>
        <dbReference type="ARBA" id="ARBA00022500"/>
    </source>
</evidence>
<dbReference type="AlphaFoldDB" id="A0A4Q0XYR7"/>
<keyword evidence="5" id="KW-0145">Chemotaxis</keyword>
<evidence type="ECO:0000313" key="12">
    <source>
        <dbReference type="Proteomes" id="UP000290191"/>
    </source>
</evidence>
<dbReference type="InterPro" id="IPR028976">
    <property type="entry name" value="CheC-like_sf"/>
</dbReference>
<dbReference type="Proteomes" id="UP000290191">
    <property type="component" value="Unassembled WGS sequence"/>
</dbReference>
<dbReference type="PANTHER" id="PTHR43484:SF1">
    <property type="entry name" value="FLAGELLAR MOTOR SWITCH PROTEIN FLIN"/>
    <property type="match status" value="1"/>
</dbReference>
<evidence type="ECO:0000256" key="9">
    <source>
        <dbReference type="SAM" id="MobiDB-lite"/>
    </source>
</evidence>
<dbReference type="SUPFAM" id="SSF101801">
    <property type="entry name" value="Surface presentation of antigens (SPOA)"/>
    <property type="match status" value="1"/>
</dbReference>
<gene>
    <name evidence="11" type="ORF">CRV06_08255</name>
</gene>
<accession>A0A4Q0XYR7</accession>
<evidence type="ECO:0000256" key="4">
    <source>
        <dbReference type="ARBA" id="ARBA00022475"/>
    </source>
</evidence>
<evidence type="ECO:0000313" key="11">
    <source>
        <dbReference type="EMBL" id="RXJ62817.1"/>
    </source>
</evidence>
<dbReference type="InterPro" id="IPR001172">
    <property type="entry name" value="FliN_T3SS_HrcQb"/>
</dbReference>
<feature type="domain" description="Flagellar motor switch protein FliN-like C-terminal" evidence="10">
    <location>
        <begin position="223"/>
        <end position="292"/>
    </location>
</feature>
<name>A0A4Q0XYR7_9BACT</name>
<proteinExistence type="inferred from homology"/>
<evidence type="ECO:0000256" key="1">
    <source>
        <dbReference type="ARBA" id="ARBA00004413"/>
    </source>
</evidence>
<keyword evidence="4" id="KW-1003">Cell membrane</keyword>
<dbReference type="OrthoDB" id="9773459at2"/>
<dbReference type="InterPro" id="IPR036429">
    <property type="entry name" value="SpoA-like_sf"/>
</dbReference>
<dbReference type="PRINTS" id="PR00956">
    <property type="entry name" value="FLGMOTORFLIN"/>
</dbReference>
<dbReference type="Gene3D" id="3.40.1550.10">
    <property type="entry name" value="CheC-like"/>
    <property type="match status" value="1"/>
</dbReference>
<dbReference type="PANTHER" id="PTHR43484">
    <property type="match status" value="1"/>
</dbReference>
<dbReference type="GO" id="GO:0006935">
    <property type="term" value="P:chemotaxis"/>
    <property type="evidence" value="ECO:0007669"/>
    <property type="project" value="UniProtKB-KW"/>
</dbReference>
<comment type="caution">
    <text evidence="11">The sequence shown here is derived from an EMBL/GenBank/DDBJ whole genome shotgun (WGS) entry which is preliminary data.</text>
</comment>
<dbReference type="GO" id="GO:0003774">
    <property type="term" value="F:cytoskeletal motor activity"/>
    <property type="evidence" value="ECO:0007669"/>
    <property type="project" value="InterPro"/>
</dbReference>
<dbReference type="GO" id="GO:0005886">
    <property type="term" value="C:plasma membrane"/>
    <property type="evidence" value="ECO:0007669"/>
    <property type="project" value="UniProtKB-SubCell"/>
</dbReference>
<dbReference type="Pfam" id="PF01052">
    <property type="entry name" value="FliMN_C"/>
    <property type="match status" value="1"/>
</dbReference>
<evidence type="ECO:0000256" key="2">
    <source>
        <dbReference type="ARBA" id="ARBA00009226"/>
    </source>
</evidence>
<dbReference type="STRING" id="877500.GCA_000935065_01895"/>
<comment type="subcellular location">
    <subcellularLocation>
        <location evidence="1">Cell membrane</location>
        <topology evidence="1">Peripheral membrane protein</topology>
        <orientation evidence="1">Cytoplasmic side</orientation>
    </subcellularLocation>
</comment>
<dbReference type="RefSeq" id="WP_129082095.1">
    <property type="nucleotide sequence ID" value="NZ_CP041070.1"/>
</dbReference>
<keyword evidence="11" id="KW-0969">Cilium</keyword>
<evidence type="ECO:0000256" key="3">
    <source>
        <dbReference type="ARBA" id="ARBA00021897"/>
    </source>
</evidence>
<keyword evidence="12" id="KW-1185">Reference proteome</keyword>
<keyword evidence="6" id="KW-0283">Flagellar rotation</keyword>
<dbReference type="GO" id="GO:0071973">
    <property type="term" value="P:bacterial-type flagellum-dependent cell motility"/>
    <property type="evidence" value="ECO:0007669"/>
    <property type="project" value="InterPro"/>
</dbReference>
<dbReference type="GO" id="GO:0009425">
    <property type="term" value="C:bacterial-type flagellum basal body"/>
    <property type="evidence" value="ECO:0007669"/>
    <property type="project" value="InterPro"/>
</dbReference>
<sequence>MASDLSSFLKGELANTLEQLLSKSVSIDSVSKLDVDSLDDSQCIDISVKFEFADISSSWNFFIPTLTATKFEFFMLGGMGDLKEHIDDEIIDAVNEIISNVCGSLCTTVNAQGFSDISSIKFEVVASAIKDCKDIKSHPHKYFFDLSLDSEKLPVYISFDDLALPYLNEITGGDEGEVLQSASAQPASVNTPTASSSNSSSSSIPQMGINSLLSEESSKNLQLLFDIKLKLSVRLGTKNFLLKDILRWDIGEIIELEQMVNEPLDILVNGVKIGEGEAVIVEGRFGLKIKSIGDESAKLSHIGLK</sequence>
<dbReference type="Gene3D" id="2.30.330.10">
    <property type="entry name" value="SpoA-like"/>
    <property type="match status" value="1"/>
</dbReference>
<comment type="similarity">
    <text evidence="2">Belongs to the FliN/MopA/SpaO family.</text>
</comment>
<evidence type="ECO:0000259" key="10">
    <source>
        <dbReference type="Pfam" id="PF01052"/>
    </source>
</evidence>
<comment type="function">
    <text evidence="8">FliM is one of three proteins (FliG, FliN, FliM) that forms the rotor-mounted switch complex (C ring), located at the base of the basal body. This complex interacts with the CheY and CheZ chemotaxis proteins, in addition to contacting components of the motor that determine the direction of flagellar rotation.</text>
</comment>
<evidence type="ECO:0000256" key="7">
    <source>
        <dbReference type="ARBA" id="ARBA00023136"/>
    </source>
</evidence>
<reference evidence="11 12" key="1">
    <citation type="submission" date="2017-10" db="EMBL/GenBank/DDBJ databases">
        <title>Genomics of the genus Arcobacter.</title>
        <authorList>
            <person name="Perez-Cataluna A."/>
            <person name="Figueras M.J."/>
        </authorList>
    </citation>
    <scope>NUCLEOTIDE SEQUENCE [LARGE SCALE GENOMIC DNA]</scope>
    <source>
        <strain evidence="11 12">DSM 24636</strain>
    </source>
</reference>
<feature type="region of interest" description="Disordered" evidence="9">
    <location>
        <begin position="181"/>
        <end position="204"/>
    </location>
</feature>
<dbReference type="SUPFAM" id="SSF103039">
    <property type="entry name" value="CheC-like"/>
    <property type="match status" value="1"/>
</dbReference>
<protein>
    <recommendedName>
        <fullName evidence="3">Flagellar motor switch protein FliN</fullName>
    </recommendedName>
</protein>
<organism evidence="11 12">
    <name type="scientific">Halarcobacter anaerophilus</name>
    <dbReference type="NCBI Taxonomy" id="877500"/>
    <lineage>
        <taxon>Bacteria</taxon>
        <taxon>Pseudomonadati</taxon>
        <taxon>Campylobacterota</taxon>
        <taxon>Epsilonproteobacteria</taxon>
        <taxon>Campylobacterales</taxon>
        <taxon>Arcobacteraceae</taxon>
        <taxon>Halarcobacter</taxon>
    </lineage>
</organism>